<dbReference type="GO" id="GO:0008237">
    <property type="term" value="F:metallopeptidase activity"/>
    <property type="evidence" value="ECO:0007669"/>
    <property type="project" value="InterPro"/>
</dbReference>
<dbReference type="InterPro" id="IPR036059">
    <property type="entry name" value="TldD/PmbA_sf"/>
</dbReference>
<protein>
    <submittedName>
        <fullName evidence="3">TldD/PmbA family protein</fullName>
    </submittedName>
</protein>
<dbReference type="Proteomes" id="UP001178277">
    <property type="component" value="Unassembled WGS sequence"/>
</dbReference>
<feature type="domain" description="Metalloprotease TldD/E C-terminal" evidence="2">
    <location>
        <begin position="124"/>
        <end position="352"/>
    </location>
</feature>
<dbReference type="Pfam" id="PF19289">
    <property type="entry name" value="PmbA_TldD_3rd"/>
    <property type="match status" value="1"/>
</dbReference>
<evidence type="ECO:0000313" key="4">
    <source>
        <dbReference type="Proteomes" id="UP001178277"/>
    </source>
</evidence>
<dbReference type="RefSeq" id="WP_305159635.1">
    <property type="nucleotide sequence ID" value="NZ_JAUUTP010000005.1"/>
</dbReference>
<proteinExistence type="inferred from homology"/>
<accession>A0AA90NZT3</accession>
<dbReference type="PANTHER" id="PTHR30624:SF0">
    <property type="entry name" value="METALLOPROTEASE SLR0863"/>
    <property type="match status" value="1"/>
</dbReference>
<organism evidence="3 4">
    <name type="scientific">Peribacillus simplex</name>
    <dbReference type="NCBI Taxonomy" id="1478"/>
    <lineage>
        <taxon>Bacteria</taxon>
        <taxon>Bacillati</taxon>
        <taxon>Bacillota</taxon>
        <taxon>Bacilli</taxon>
        <taxon>Bacillales</taxon>
        <taxon>Bacillaceae</taxon>
        <taxon>Peribacillus</taxon>
    </lineage>
</organism>
<dbReference type="SUPFAM" id="SSF111283">
    <property type="entry name" value="Putative modulator of DNA gyrase, PmbA/TldD"/>
    <property type="match status" value="1"/>
</dbReference>
<reference evidence="3" key="1">
    <citation type="submission" date="2023-07" db="EMBL/GenBank/DDBJ databases">
        <title>Murine gut Bacillus species.</title>
        <authorList>
            <person name="Gutman E."/>
            <person name="Hashuel R."/>
            <person name="Litvak Y."/>
        </authorList>
    </citation>
    <scope>NUCLEOTIDE SEQUENCE</scope>
    <source>
        <strain evidence="3">RU283</strain>
    </source>
</reference>
<evidence type="ECO:0000259" key="2">
    <source>
        <dbReference type="Pfam" id="PF19289"/>
    </source>
</evidence>
<sequence>MNNEYLISYDSTVEGVVSPRCDKEKNKFLQEELNHCLKFIERDSYDHLRHWKSFKLRIGLSCNELKYSILIMILIETSTSIIPVLWQTRTNKSPCSELMDHFEVILAEVEAAIYGQQLERKIETQIVLEPWTGSHYVHECFGHTLEADNYLEYLKPNGITMGYKWSEYKINVFDDPTIPGQNGSYLLDAEQNETFRTHLIKDGINIGLMHNANTCKLLGLQSSCNARSVGLSSLAMPRMSTTYLDSGNMEVQEIISGIDNGIYCRGAWGGGSLGLNFVIRPSYGLVIKNGKITNKILRRFDIKGNKLDSAKAIKSLSNELLFFNPVFGCNKNGENNLSVTQGSPHIHFENLTLYPVL</sequence>
<comment type="similarity">
    <text evidence="1">Belongs to the peptidase U62 family.</text>
</comment>
<gene>
    <name evidence="3" type="ORF">Q8G35_07425</name>
</gene>
<evidence type="ECO:0000256" key="1">
    <source>
        <dbReference type="ARBA" id="ARBA00005836"/>
    </source>
</evidence>
<dbReference type="InterPro" id="IPR045569">
    <property type="entry name" value="Metalloprtase-TldD/E_C"/>
</dbReference>
<comment type="caution">
    <text evidence="3">The sequence shown here is derived from an EMBL/GenBank/DDBJ whole genome shotgun (WGS) entry which is preliminary data.</text>
</comment>
<dbReference type="GO" id="GO:0006508">
    <property type="term" value="P:proteolysis"/>
    <property type="evidence" value="ECO:0007669"/>
    <property type="project" value="InterPro"/>
</dbReference>
<evidence type="ECO:0000313" key="3">
    <source>
        <dbReference type="EMBL" id="MDP1418238.1"/>
    </source>
</evidence>
<dbReference type="PANTHER" id="PTHR30624">
    <property type="entry name" value="UNCHARACTERIZED PROTEIN TLDD AND PMBA"/>
    <property type="match status" value="1"/>
</dbReference>
<dbReference type="GO" id="GO:0005829">
    <property type="term" value="C:cytosol"/>
    <property type="evidence" value="ECO:0007669"/>
    <property type="project" value="TreeGrafter"/>
</dbReference>
<dbReference type="AlphaFoldDB" id="A0AA90NZT3"/>
<dbReference type="EMBL" id="JAUUTP010000005">
    <property type="protein sequence ID" value="MDP1418238.1"/>
    <property type="molecule type" value="Genomic_DNA"/>
</dbReference>
<dbReference type="InterPro" id="IPR051463">
    <property type="entry name" value="Peptidase_U62_metallo"/>
</dbReference>
<name>A0AA90NZT3_9BACI</name>